<dbReference type="SUPFAM" id="SSF50129">
    <property type="entry name" value="GroES-like"/>
    <property type="match status" value="1"/>
</dbReference>
<dbReference type="Pfam" id="PF08240">
    <property type="entry name" value="ADH_N"/>
    <property type="match status" value="1"/>
</dbReference>
<dbReference type="CDD" id="cd08288">
    <property type="entry name" value="MDR_yhdh"/>
    <property type="match status" value="1"/>
</dbReference>
<dbReference type="InterPro" id="IPR051397">
    <property type="entry name" value="Zn-ADH-like_protein"/>
</dbReference>
<name>A0ABV7LI06_9HYPH</name>
<evidence type="ECO:0000259" key="1">
    <source>
        <dbReference type="SMART" id="SM00829"/>
    </source>
</evidence>
<dbReference type="RefSeq" id="WP_376830962.1">
    <property type="nucleotide sequence ID" value="NZ_JBHLWR010000006.1"/>
</dbReference>
<sequence length="332" mass="34457">MATTFRALVARKTAPDAKGHAVSLETVDDSILADGDVTVRVTHSTVNYKDGLAITGRSPILRTFPVIPGIDFAGVVEESASPDFPVGAKVVLNGWGVGETHPGGYAERARVKAQWLVKLPDGLTTAQAMAIGTAGYTAMLCRMALDRFGMTPDRGPALVTGAAGGVGSVAVALMAAAGWEVIASTGRMEEAEYLKSLGASSVIHRDELSGPGKPLGKERWAAVIDSVGSHTLVNAIASTRYRGAVAACGLAQGMDLPGTVAPFILRGVSLLGVDSVMCPTPDRVEAWSRLAKELDHGKLAAMTSHIALEDVPRAAQDILAGKVRGRLVVDIG</sequence>
<dbReference type="SUPFAM" id="SSF51735">
    <property type="entry name" value="NAD(P)-binding Rossmann-fold domains"/>
    <property type="match status" value="1"/>
</dbReference>
<keyword evidence="2" id="KW-0560">Oxidoreductase</keyword>
<dbReference type="InterPro" id="IPR014188">
    <property type="entry name" value="Acrylyl-CoA_reductase_AcuI"/>
</dbReference>
<evidence type="ECO:0000313" key="3">
    <source>
        <dbReference type="Proteomes" id="UP001595536"/>
    </source>
</evidence>
<dbReference type="NCBIfam" id="TIGR02823">
    <property type="entry name" value="oxido_YhdH"/>
    <property type="match status" value="1"/>
</dbReference>
<dbReference type="InterPro" id="IPR020843">
    <property type="entry name" value="ER"/>
</dbReference>
<reference evidence="3" key="1">
    <citation type="journal article" date="2019" name="Int. J. Syst. Evol. Microbiol.">
        <title>The Global Catalogue of Microorganisms (GCM) 10K type strain sequencing project: providing services to taxonomists for standard genome sequencing and annotation.</title>
        <authorList>
            <consortium name="The Broad Institute Genomics Platform"/>
            <consortium name="The Broad Institute Genome Sequencing Center for Infectious Disease"/>
            <person name="Wu L."/>
            <person name="Ma J."/>
        </authorList>
    </citation>
    <scope>NUCLEOTIDE SEQUENCE [LARGE SCALE GENOMIC DNA]</scope>
    <source>
        <strain evidence="3">CCM 7941</strain>
    </source>
</reference>
<evidence type="ECO:0000313" key="2">
    <source>
        <dbReference type="EMBL" id="MFC3267194.1"/>
    </source>
</evidence>
<dbReference type="Proteomes" id="UP001595536">
    <property type="component" value="Unassembled WGS sequence"/>
</dbReference>
<dbReference type="Pfam" id="PF00107">
    <property type="entry name" value="ADH_zinc_N"/>
    <property type="match status" value="1"/>
</dbReference>
<gene>
    <name evidence="2" type="ORF">ACFOEX_12660</name>
</gene>
<protein>
    <submittedName>
        <fullName evidence="2">MDR family oxidoreductase</fullName>
        <ecNumber evidence="2">1.-.-.-</ecNumber>
    </submittedName>
</protein>
<keyword evidence="3" id="KW-1185">Reference proteome</keyword>
<dbReference type="PANTHER" id="PTHR43677:SF1">
    <property type="entry name" value="ACRYLYL-COA REDUCTASE ACUI-RELATED"/>
    <property type="match status" value="1"/>
</dbReference>
<proteinExistence type="predicted"/>
<dbReference type="InterPro" id="IPR011032">
    <property type="entry name" value="GroES-like_sf"/>
</dbReference>
<comment type="caution">
    <text evidence="2">The sequence shown here is derived from an EMBL/GenBank/DDBJ whole genome shotgun (WGS) entry which is preliminary data.</text>
</comment>
<organism evidence="2 3">
    <name type="scientific">Camelimonas abortus</name>
    <dbReference type="NCBI Taxonomy" id="1017184"/>
    <lineage>
        <taxon>Bacteria</taxon>
        <taxon>Pseudomonadati</taxon>
        <taxon>Pseudomonadota</taxon>
        <taxon>Alphaproteobacteria</taxon>
        <taxon>Hyphomicrobiales</taxon>
        <taxon>Chelatococcaceae</taxon>
        <taxon>Camelimonas</taxon>
    </lineage>
</organism>
<accession>A0ABV7LI06</accession>
<dbReference type="GO" id="GO:0016491">
    <property type="term" value="F:oxidoreductase activity"/>
    <property type="evidence" value="ECO:0007669"/>
    <property type="project" value="UniProtKB-KW"/>
</dbReference>
<dbReference type="EMBL" id="JBHRUV010000093">
    <property type="protein sequence ID" value="MFC3267194.1"/>
    <property type="molecule type" value="Genomic_DNA"/>
</dbReference>
<dbReference type="InterPro" id="IPR036291">
    <property type="entry name" value="NAD(P)-bd_dom_sf"/>
</dbReference>
<dbReference type="Gene3D" id="3.40.50.720">
    <property type="entry name" value="NAD(P)-binding Rossmann-like Domain"/>
    <property type="match status" value="1"/>
</dbReference>
<dbReference type="InterPro" id="IPR013154">
    <property type="entry name" value="ADH-like_N"/>
</dbReference>
<dbReference type="PANTHER" id="PTHR43677">
    <property type="entry name" value="SHORT-CHAIN DEHYDROGENASE/REDUCTASE"/>
    <property type="match status" value="1"/>
</dbReference>
<dbReference type="Gene3D" id="3.90.180.10">
    <property type="entry name" value="Medium-chain alcohol dehydrogenases, catalytic domain"/>
    <property type="match status" value="1"/>
</dbReference>
<dbReference type="SMART" id="SM00829">
    <property type="entry name" value="PKS_ER"/>
    <property type="match status" value="1"/>
</dbReference>
<dbReference type="InterPro" id="IPR013149">
    <property type="entry name" value="ADH-like_C"/>
</dbReference>
<feature type="domain" description="Enoyl reductase (ER)" evidence="1">
    <location>
        <begin position="19"/>
        <end position="329"/>
    </location>
</feature>
<dbReference type="EC" id="1.-.-.-" evidence="2"/>